<accession>A0A0F9UX12</accession>
<reference evidence="1" key="1">
    <citation type="journal article" date="2015" name="Nature">
        <title>Complex archaea that bridge the gap between prokaryotes and eukaryotes.</title>
        <authorList>
            <person name="Spang A."/>
            <person name="Saw J.H."/>
            <person name="Jorgensen S.L."/>
            <person name="Zaremba-Niedzwiedzka K."/>
            <person name="Martijn J."/>
            <person name="Lind A.E."/>
            <person name="van Eijk R."/>
            <person name="Schleper C."/>
            <person name="Guy L."/>
            <person name="Ettema T.J."/>
        </authorList>
    </citation>
    <scope>NUCLEOTIDE SEQUENCE</scope>
</reference>
<sequence length="78" mass="9121">MCMICSDWKSEKMTNDQLVTNLFEMKKELGREHVTEIVIMLCDGVNLFSVEKSIKMFIEILDFCLKKNVEQTDSRPQS</sequence>
<evidence type="ECO:0000313" key="1">
    <source>
        <dbReference type="EMBL" id="KKN65741.1"/>
    </source>
</evidence>
<organism evidence="1">
    <name type="scientific">marine sediment metagenome</name>
    <dbReference type="NCBI Taxonomy" id="412755"/>
    <lineage>
        <taxon>unclassified sequences</taxon>
        <taxon>metagenomes</taxon>
        <taxon>ecological metagenomes</taxon>
    </lineage>
</organism>
<proteinExistence type="predicted"/>
<dbReference type="AlphaFoldDB" id="A0A0F9UX12"/>
<gene>
    <name evidence="1" type="ORF">LCGC14_0478800</name>
</gene>
<dbReference type="EMBL" id="LAZR01000517">
    <property type="protein sequence ID" value="KKN65741.1"/>
    <property type="molecule type" value="Genomic_DNA"/>
</dbReference>
<name>A0A0F9UX12_9ZZZZ</name>
<protein>
    <submittedName>
        <fullName evidence="1">Uncharacterized protein</fullName>
    </submittedName>
</protein>
<comment type="caution">
    <text evidence="1">The sequence shown here is derived from an EMBL/GenBank/DDBJ whole genome shotgun (WGS) entry which is preliminary data.</text>
</comment>